<keyword evidence="1" id="KW-1133">Transmembrane helix</keyword>
<evidence type="ECO:0000259" key="2">
    <source>
        <dbReference type="Pfam" id="PF00551"/>
    </source>
</evidence>
<dbReference type="InterPro" id="IPR036477">
    <property type="entry name" value="Formyl_transf_N_sf"/>
</dbReference>
<dbReference type="GO" id="GO:0004479">
    <property type="term" value="F:methionyl-tRNA formyltransferase activity"/>
    <property type="evidence" value="ECO:0007669"/>
    <property type="project" value="TreeGrafter"/>
</dbReference>
<evidence type="ECO:0000313" key="3">
    <source>
        <dbReference type="EMBL" id="AFI78755.1"/>
    </source>
</evidence>
<dbReference type="Pfam" id="PF00551">
    <property type="entry name" value="Formyl_trans_N"/>
    <property type="match status" value="1"/>
</dbReference>
<keyword evidence="1" id="KW-0472">Membrane</keyword>
<feature type="transmembrane region" description="Helical" evidence="1">
    <location>
        <begin position="62"/>
        <end position="81"/>
    </location>
</feature>
<gene>
    <name evidence="3" type="ORF">ws198A12_0003</name>
</gene>
<proteinExistence type="predicted"/>
<protein>
    <submittedName>
        <fullName evidence="3">Methionyl-tRNA formyltransferase</fullName>
    </submittedName>
</protein>
<name>I1X5I0_9BACT</name>
<organism evidence="3">
    <name type="scientific">uncultured bacterium ws198A12</name>
    <dbReference type="NCBI Taxonomy" id="1131830"/>
    <lineage>
        <taxon>Bacteria</taxon>
        <taxon>environmental samples</taxon>
    </lineage>
</organism>
<feature type="domain" description="Formyl transferase N-terminal" evidence="2">
    <location>
        <begin position="130"/>
        <end position="195"/>
    </location>
</feature>
<dbReference type="PANTHER" id="PTHR11138">
    <property type="entry name" value="METHIONYL-TRNA FORMYLTRANSFERASE"/>
    <property type="match status" value="1"/>
</dbReference>
<accession>I1X5I0</accession>
<reference evidence="3" key="1">
    <citation type="journal article" date="2012" name="ISME J.">
        <title>Roseobacter clade bacteria are abundant in coastal sediments and encode a novel combination of sulfur oxidation genes.</title>
        <authorList>
            <person name="Lenk S."/>
            <person name="Moraru C."/>
            <person name="Hahnke S."/>
            <person name="Arnds J."/>
            <person name="Richter M."/>
            <person name="Kube M."/>
            <person name="Reinhardt R."/>
            <person name="Brinkhoff T."/>
            <person name="Harder J."/>
            <person name="Amann R."/>
            <person name="Mussmann M."/>
        </authorList>
    </citation>
    <scope>NUCLEOTIDE SEQUENCE</scope>
</reference>
<dbReference type="InterPro" id="IPR002376">
    <property type="entry name" value="Formyl_transf_N"/>
</dbReference>
<dbReference type="Gene3D" id="3.40.50.12230">
    <property type="match status" value="1"/>
</dbReference>
<keyword evidence="1" id="KW-0812">Transmembrane</keyword>
<dbReference type="PANTHER" id="PTHR11138:SF5">
    <property type="entry name" value="METHIONYL-TRNA FORMYLTRANSFERASE, MITOCHONDRIAL"/>
    <property type="match status" value="1"/>
</dbReference>
<dbReference type="EMBL" id="JQ256790">
    <property type="protein sequence ID" value="AFI78755.1"/>
    <property type="molecule type" value="Genomic_DNA"/>
</dbReference>
<evidence type="ECO:0000256" key="1">
    <source>
        <dbReference type="SAM" id="Phobius"/>
    </source>
</evidence>
<dbReference type="AlphaFoldDB" id="I1X5I0"/>
<keyword evidence="3" id="KW-0808">Transferase</keyword>
<dbReference type="SUPFAM" id="SSF53328">
    <property type="entry name" value="Formyltransferase"/>
    <property type="match status" value="1"/>
</dbReference>
<sequence>MPEPRKSSVVVFTGGPVLDAQLLRFVSRIEDEPAIDLVGIVSQSPVRGLRGMIVDLWRRRGVLALPILLLNGLAAILNTLFRPTAMLERRRLSSAVRDRIKFFDDIHSEDALKHVRGLDAALGLVYGGPIVRPELFAIPELGTLGIHHGKVPHYRGKKTTFWALYNGDTEVGVIIQKISDKLDAGDIIRQSTLSVRNRLLPLVKKDLEHIGIDLYLDAIKDVLDGKASYIPQPAGSRPLYKDPTAIEILRFWGRYLVRLIRGRDAA</sequence>
<dbReference type="GO" id="GO:0005829">
    <property type="term" value="C:cytosol"/>
    <property type="evidence" value="ECO:0007669"/>
    <property type="project" value="TreeGrafter"/>
</dbReference>